<feature type="region of interest" description="Disordered" evidence="1">
    <location>
        <begin position="206"/>
        <end position="276"/>
    </location>
</feature>
<protein>
    <submittedName>
        <fullName evidence="2">Uncharacterized protein</fullName>
    </submittedName>
</protein>
<dbReference type="InterPro" id="IPR018822">
    <property type="entry name" value="UPF0646"/>
</dbReference>
<dbReference type="EMBL" id="SEKV01000620">
    <property type="protein sequence ID" value="TFY55153.1"/>
    <property type="molecule type" value="Genomic_DNA"/>
</dbReference>
<organism evidence="2 3">
    <name type="scientific">Rhodofomes roseus</name>
    <dbReference type="NCBI Taxonomy" id="34475"/>
    <lineage>
        <taxon>Eukaryota</taxon>
        <taxon>Fungi</taxon>
        <taxon>Dikarya</taxon>
        <taxon>Basidiomycota</taxon>
        <taxon>Agaricomycotina</taxon>
        <taxon>Agaricomycetes</taxon>
        <taxon>Polyporales</taxon>
        <taxon>Rhodofomes</taxon>
    </lineage>
</organism>
<dbReference type="Proteomes" id="UP000298390">
    <property type="component" value="Unassembled WGS sequence"/>
</dbReference>
<dbReference type="STRING" id="34475.A0A4Y9Y0A1"/>
<feature type="compositionally biased region" description="Acidic residues" evidence="1">
    <location>
        <begin position="715"/>
        <end position="726"/>
    </location>
</feature>
<reference evidence="2 3" key="1">
    <citation type="submission" date="2019-01" db="EMBL/GenBank/DDBJ databases">
        <title>Genome sequencing of the rare red list fungi Fomitopsis rosea.</title>
        <authorList>
            <person name="Buettner E."/>
            <person name="Kellner H."/>
        </authorList>
    </citation>
    <scope>NUCLEOTIDE SEQUENCE [LARGE SCALE GENOMIC DNA]</scope>
    <source>
        <strain evidence="2 3">DSM 105464</strain>
    </source>
</reference>
<feature type="compositionally biased region" description="Acidic residues" evidence="1">
    <location>
        <begin position="784"/>
        <end position="793"/>
    </location>
</feature>
<feature type="region of interest" description="Disordered" evidence="1">
    <location>
        <begin position="1"/>
        <end position="25"/>
    </location>
</feature>
<proteinExistence type="predicted"/>
<sequence length="808" mass="88328">MDTFDTQMFDSGDGDIPMYTGNGPSEPWFSVEATMADEGTNAGFQPYHTDQSVEIEMADHDDEITEYEMADEREYGRDNDAEVVDIDLVDVSRQASPPPGVSTLSVPHFRSEVDPTYERGLSLASFGPFADSAQEVRLGEVVEHPMLPQTVEYGSAATAPMSDAQPSDEPASSIAQDLEQVPDSVVTQTALMNGAGVHLPGEESAAADVVEQRETQTTANTADAGDASHHVVVQEQSDVAENKDIGDGSSTPQQADRLPSPLPSASLPTEQADDHTVDPYEVEEPPVERPANALGVHATTTAENILGADPHEISEGVYIDPPPAVLLTVSSASNPLECCLFNQPVRSPGSQSPSTSSVAERALLLLLHHRPTLYYEALSVVFDALRQEEHIKNVYDLERDELVLDAYDLQLIVSEDNVHVHEVTLHDLNVLHDGADLTGPLRLELRVMPRFISRYNALRDQIARLDLAVEEEQAYESELASEHRGEEGTVFTHEAQSHNNADGTEHRQEQEVQETAQEEDTGEQEATSHEYQNTGENEAVDTQVPKSPREEPQGDTQGVQEPEQDEYEGAQEEAREEDAPYESEEVQEYVDENALNAGGDVLDADEIHRTTSSSSARICRRTSGGEEEGDPEESQAFKDETATDLDDANPVPSEGIDLLETPAFLSSDFTTLPADQYDAEQRDEDGYTDAGETLRTDESGPTQDNDPENPAAVTIDDDFEEYDDEPTVSLLKDHDVASRADAVDEEWMFESPEDISAALPGAEHDLSRTVSSSSRSSKRGHDEVDVDEDEDEGSNPQSSPDVKKARIQ</sequence>
<feature type="compositionally biased region" description="Acidic residues" evidence="1">
    <location>
        <begin position="562"/>
        <end position="591"/>
    </location>
</feature>
<feature type="region of interest" description="Disordered" evidence="1">
    <location>
        <begin position="759"/>
        <end position="808"/>
    </location>
</feature>
<evidence type="ECO:0000256" key="1">
    <source>
        <dbReference type="SAM" id="MobiDB-lite"/>
    </source>
</evidence>
<name>A0A4Y9Y0A1_9APHY</name>
<feature type="region of interest" description="Disordered" evidence="1">
    <location>
        <begin position="499"/>
        <end position="737"/>
    </location>
</feature>
<evidence type="ECO:0000313" key="2">
    <source>
        <dbReference type="EMBL" id="TFY55153.1"/>
    </source>
</evidence>
<evidence type="ECO:0000313" key="3">
    <source>
        <dbReference type="Proteomes" id="UP000298390"/>
    </source>
</evidence>
<dbReference type="AlphaFoldDB" id="A0A4Y9Y0A1"/>
<gene>
    <name evidence="2" type="ORF">EVJ58_g8427</name>
</gene>
<feature type="compositionally biased region" description="Acidic residues" evidence="1">
    <location>
        <begin position="677"/>
        <end position="687"/>
    </location>
</feature>
<comment type="caution">
    <text evidence="2">The sequence shown here is derived from an EMBL/GenBank/DDBJ whole genome shotgun (WGS) entry which is preliminary data.</text>
</comment>
<dbReference type="Pfam" id="PF10336">
    <property type="entry name" value="DUF2420"/>
    <property type="match status" value="1"/>
</dbReference>
<accession>A0A4Y9Y0A1</accession>